<comment type="caution">
    <text evidence="10">The sequence shown here is derived from an EMBL/GenBank/DDBJ whole genome shotgun (WGS) entry which is preliminary data.</text>
</comment>
<feature type="transmembrane region" description="Helical" evidence="8">
    <location>
        <begin position="6"/>
        <end position="30"/>
    </location>
</feature>
<keyword evidence="6 8" id="KW-0472">Membrane</keyword>
<comment type="catalytic activity">
    <reaction evidence="8">
        <text>L-cysteinyl-[protein] + hexadecanoyl-CoA = S-hexadecanoyl-L-cysteinyl-[protein] + CoA</text>
        <dbReference type="Rhea" id="RHEA:36683"/>
        <dbReference type="Rhea" id="RHEA-COMP:10131"/>
        <dbReference type="Rhea" id="RHEA-COMP:11032"/>
        <dbReference type="ChEBI" id="CHEBI:29950"/>
        <dbReference type="ChEBI" id="CHEBI:57287"/>
        <dbReference type="ChEBI" id="CHEBI:57379"/>
        <dbReference type="ChEBI" id="CHEBI:74151"/>
        <dbReference type="EC" id="2.3.1.225"/>
    </reaction>
</comment>
<feature type="transmembrane region" description="Helical" evidence="8">
    <location>
        <begin position="42"/>
        <end position="66"/>
    </location>
</feature>
<dbReference type="STRING" id="3750.A0A498JJX8"/>
<feature type="transmembrane region" description="Helical" evidence="8">
    <location>
        <begin position="216"/>
        <end position="235"/>
    </location>
</feature>
<comment type="similarity">
    <text evidence="2 8">Belongs to the DHHC palmitoyltransferase family.</text>
</comment>
<dbReference type="Proteomes" id="UP000290289">
    <property type="component" value="Chromosome 7"/>
</dbReference>
<keyword evidence="5 8" id="KW-1133">Transmembrane helix</keyword>
<dbReference type="PROSITE" id="PS50216">
    <property type="entry name" value="DHHC"/>
    <property type="match status" value="1"/>
</dbReference>
<evidence type="ECO:0000256" key="6">
    <source>
        <dbReference type="ARBA" id="ARBA00023136"/>
    </source>
</evidence>
<feature type="transmembrane region" description="Helical" evidence="8">
    <location>
        <begin position="175"/>
        <end position="195"/>
    </location>
</feature>
<evidence type="ECO:0000313" key="10">
    <source>
        <dbReference type="EMBL" id="RXH94234.1"/>
    </source>
</evidence>
<accession>A0A498JJX8</accession>
<evidence type="ECO:0000256" key="1">
    <source>
        <dbReference type="ARBA" id="ARBA00004127"/>
    </source>
</evidence>
<proteinExistence type="inferred from homology"/>
<sequence length="297" mass="33097">MKFERFLSIPIFMVILLIGTVCYITVFIFIDGWVGLKSSAGSLNALVFISLASLCLFSFFCCVLTDPGHVPASYVPDVEHSVVSDQESKKNVSILGRLFVVMLTPLALIEFRPKENMRLGLLSRLHCLLTEIVQTFVVTSVLHTSLPELIIAGSAEGDHHCMWINNCVDYWNYKAFFMLALYATLACLYSTVMIIKCVSQKDFEFIGSDSHKVMSGLVMASLTVMLGALLGWHIYLITNNMTTIEEYEQHGWLGNLGKVTDIHTILVLGPSMLKWLCPTSVGHLKDGLMFPTPRDSS</sequence>
<evidence type="ECO:0000256" key="7">
    <source>
        <dbReference type="ARBA" id="ARBA00023315"/>
    </source>
</evidence>
<evidence type="ECO:0000256" key="4">
    <source>
        <dbReference type="ARBA" id="ARBA00022692"/>
    </source>
</evidence>
<evidence type="ECO:0000256" key="8">
    <source>
        <dbReference type="RuleBase" id="RU079119"/>
    </source>
</evidence>
<dbReference type="EMBL" id="RDQH01000333">
    <property type="protein sequence ID" value="RXH94234.1"/>
    <property type="molecule type" value="Genomic_DNA"/>
</dbReference>
<dbReference type="InterPro" id="IPR039859">
    <property type="entry name" value="PFA4/ZDH16/20/ERF2-like"/>
</dbReference>
<dbReference type="InterPro" id="IPR001594">
    <property type="entry name" value="Palmitoyltrfase_DHHC"/>
</dbReference>
<keyword evidence="3 8" id="KW-0808">Transferase</keyword>
<dbReference type="EC" id="2.3.1.225" evidence="8"/>
<dbReference type="AlphaFoldDB" id="A0A498JJX8"/>
<keyword evidence="4 8" id="KW-0812">Transmembrane</keyword>
<organism evidence="10 11">
    <name type="scientific">Malus domestica</name>
    <name type="common">Apple</name>
    <name type="synonym">Pyrus malus</name>
    <dbReference type="NCBI Taxonomy" id="3750"/>
    <lineage>
        <taxon>Eukaryota</taxon>
        <taxon>Viridiplantae</taxon>
        <taxon>Streptophyta</taxon>
        <taxon>Embryophyta</taxon>
        <taxon>Tracheophyta</taxon>
        <taxon>Spermatophyta</taxon>
        <taxon>Magnoliopsida</taxon>
        <taxon>eudicotyledons</taxon>
        <taxon>Gunneridae</taxon>
        <taxon>Pentapetalae</taxon>
        <taxon>rosids</taxon>
        <taxon>fabids</taxon>
        <taxon>Rosales</taxon>
        <taxon>Rosaceae</taxon>
        <taxon>Amygdaloideae</taxon>
        <taxon>Maleae</taxon>
        <taxon>Malus</taxon>
    </lineage>
</organism>
<dbReference type="PANTHER" id="PTHR12246">
    <property type="entry name" value="PALMITOYLTRANSFERASE ZDHHC16"/>
    <property type="match status" value="1"/>
</dbReference>
<feature type="domain" description="Palmitoyltransferase DHHC" evidence="9">
    <location>
        <begin position="158"/>
        <end position="249"/>
    </location>
</feature>
<protein>
    <recommendedName>
        <fullName evidence="8">S-acyltransferase</fullName>
        <ecNumber evidence="8">2.3.1.225</ecNumber>
    </recommendedName>
    <alternativeName>
        <fullName evidence="8">Palmitoyltransferase</fullName>
    </alternativeName>
</protein>
<reference evidence="10 11" key="1">
    <citation type="submission" date="2018-10" db="EMBL/GenBank/DDBJ databases">
        <title>A high-quality apple genome assembly.</title>
        <authorList>
            <person name="Hu J."/>
        </authorList>
    </citation>
    <scope>NUCLEOTIDE SEQUENCE [LARGE SCALE GENOMIC DNA]</scope>
    <source>
        <strain evidence="11">cv. HFTH1</strain>
        <tissue evidence="10">Young leaf</tissue>
    </source>
</reference>
<gene>
    <name evidence="10" type="ORF">DVH24_023918</name>
</gene>
<evidence type="ECO:0000256" key="2">
    <source>
        <dbReference type="ARBA" id="ARBA00008574"/>
    </source>
</evidence>
<name>A0A498JJX8_MALDO</name>
<evidence type="ECO:0000256" key="3">
    <source>
        <dbReference type="ARBA" id="ARBA00022679"/>
    </source>
</evidence>
<comment type="domain">
    <text evidence="8">The DHHC domain is required for palmitoyltransferase activity.</text>
</comment>
<evidence type="ECO:0000259" key="9">
    <source>
        <dbReference type="Pfam" id="PF01529"/>
    </source>
</evidence>
<evidence type="ECO:0000256" key="5">
    <source>
        <dbReference type="ARBA" id="ARBA00022989"/>
    </source>
</evidence>
<evidence type="ECO:0000313" key="11">
    <source>
        <dbReference type="Proteomes" id="UP000290289"/>
    </source>
</evidence>
<dbReference type="GO" id="GO:0019706">
    <property type="term" value="F:protein-cysteine S-palmitoyltransferase activity"/>
    <property type="evidence" value="ECO:0007669"/>
    <property type="project" value="UniProtKB-EC"/>
</dbReference>
<comment type="subcellular location">
    <subcellularLocation>
        <location evidence="1">Endomembrane system</location>
        <topology evidence="1">Multi-pass membrane protein</topology>
    </subcellularLocation>
</comment>
<dbReference type="Pfam" id="PF01529">
    <property type="entry name" value="DHHC"/>
    <property type="match status" value="1"/>
</dbReference>
<dbReference type="GO" id="GO:0012505">
    <property type="term" value="C:endomembrane system"/>
    <property type="evidence" value="ECO:0007669"/>
    <property type="project" value="UniProtKB-SubCell"/>
</dbReference>
<keyword evidence="7 8" id="KW-0012">Acyltransferase</keyword>
<keyword evidence="11" id="KW-1185">Reference proteome</keyword>